<comment type="caution">
    <text evidence="4">The sequence shown here is derived from an EMBL/GenBank/DDBJ whole genome shotgun (WGS) entry which is preliminary data.</text>
</comment>
<feature type="compositionally biased region" description="Basic and acidic residues" evidence="2">
    <location>
        <begin position="1488"/>
        <end position="1507"/>
    </location>
</feature>
<accession>A0ABQ6MTF1</accession>
<name>A0ABQ6MTF1_9STRA</name>
<dbReference type="InterPro" id="IPR001368">
    <property type="entry name" value="TNFR/NGFR_Cys_rich_reg"/>
</dbReference>
<dbReference type="InterPro" id="IPR011050">
    <property type="entry name" value="Pectin_lyase_fold/virulence"/>
</dbReference>
<dbReference type="SUPFAM" id="SSF51126">
    <property type="entry name" value="Pectin lyase-like"/>
    <property type="match status" value="1"/>
</dbReference>
<dbReference type="PANTHER" id="PTHR46967:SF2">
    <property type="entry name" value="SUSHI, VON WILLEBRAND FACTOR TYPE A, EGF AND PENTRAXIN DOMAIN-CONTAINING PROTEIN 1-LIKE"/>
    <property type="match status" value="1"/>
</dbReference>
<dbReference type="EMBL" id="BRYB01001757">
    <property type="protein sequence ID" value="GMI32928.1"/>
    <property type="molecule type" value="Genomic_DNA"/>
</dbReference>
<feature type="region of interest" description="Disordered" evidence="2">
    <location>
        <begin position="1488"/>
        <end position="1524"/>
    </location>
</feature>
<dbReference type="InterPro" id="IPR009030">
    <property type="entry name" value="Growth_fac_rcpt_cys_sf"/>
</dbReference>
<gene>
    <name evidence="4" type="ORF">TeGR_g15296</name>
</gene>
<dbReference type="SMART" id="SM00208">
    <property type="entry name" value="TNFR"/>
    <property type="match status" value="3"/>
</dbReference>
<proteinExistence type="predicted"/>
<dbReference type="Gene3D" id="2.10.50.10">
    <property type="entry name" value="Tumor Necrosis Factor Receptor, subunit A, domain 2"/>
    <property type="match status" value="4"/>
</dbReference>
<feature type="compositionally biased region" description="Acidic residues" evidence="2">
    <location>
        <begin position="1515"/>
        <end position="1524"/>
    </location>
</feature>
<protein>
    <recommendedName>
        <fullName evidence="3">TNFR-Cys domain-containing protein</fullName>
    </recommendedName>
</protein>
<dbReference type="SMART" id="SM01411">
    <property type="entry name" value="Ephrin_rec_like"/>
    <property type="match status" value="9"/>
</dbReference>
<reference evidence="4 5" key="1">
    <citation type="journal article" date="2023" name="Commun. Biol.">
        <title>Genome analysis of Parmales, the sister group of diatoms, reveals the evolutionary specialization of diatoms from phago-mixotrophs to photoautotrophs.</title>
        <authorList>
            <person name="Ban H."/>
            <person name="Sato S."/>
            <person name="Yoshikawa S."/>
            <person name="Yamada K."/>
            <person name="Nakamura Y."/>
            <person name="Ichinomiya M."/>
            <person name="Sato N."/>
            <person name="Blanc-Mathieu R."/>
            <person name="Endo H."/>
            <person name="Kuwata A."/>
            <person name="Ogata H."/>
        </authorList>
    </citation>
    <scope>NUCLEOTIDE SEQUENCE [LARGE SCALE GENOMIC DNA]</scope>
</reference>
<evidence type="ECO:0000256" key="2">
    <source>
        <dbReference type="SAM" id="MobiDB-lite"/>
    </source>
</evidence>
<dbReference type="InterPro" id="IPR011641">
    <property type="entry name" value="Tyr-kin_ephrin_A/B_rcpt-like"/>
</dbReference>
<feature type="domain" description="TNFR-Cys" evidence="3">
    <location>
        <begin position="551"/>
        <end position="585"/>
    </location>
</feature>
<evidence type="ECO:0000313" key="4">
    <source>
        <dbReference type="EMBL" id="GMI32928.1"/>
    </source>
</evidence>
<feature type="domain" description="TNFR-Cys" evidence="3">
    <location>
        <begin position="657"/>
        <end position="691"/>
    </location>
</feature>
<keyword evidence="1" id="KW-0175">Coiled coil</keyword>
<evidence type="ECO:0000256" key="1">
    <source>
        <dbReference type="SAM" id="Coils"/>
    </source>
</evidence>
<feature type="non-terminal residue" evidence="4">
    <location>
        <position position="1"/>
    </location>
</feature>
<keyword evidence="5" id="KW-1185">Reference proteome</keyword>
<dbReference type="SUPFAM" id="SSF57184">
    <property type="entry name" value="Growth factor receptor domain"/>
    <property type="match status" value="4"/>
</dbReference>
<evidence type="ECO:0000259" key="3">
    <source>
        <dbReference type="SMART" id="SM00208"/>
    </source>
</evidence>
<dbReference type="Pfam" id="PF07699">
    <property type="entry name" value="Ephrin_rec_like"/>
    <property type="match status" value="2"/>
</dbReference>
<dbReference type="PANTHER" id="PTHR46967">
    <property type="entry name" value="INSULIN-LIKE GROWTH FACTOR BINDING PROTEIN,N-TERMINAL"/>
    <property type="match status" value="1"/>
</dbReference>
<feature type="domain" description="TNFR-Cys" evidence="3">
    <location>
        <begin position="620"/>
        <end position="654"/>
    </location>
</feature>
<dbReference type="CDD" id="cd00185">
    <property type="entry name" value="TNFRSF"/>
    <property type="match status" value="1"/>
</dbReference>
<evidence type="ECO:0000313" key="5">
    <source>
        <dbReference type="Proteomes" id="UP001165060"/>
    </source>
</evidence>
<sequence>YGRGPLHSGHVANQLTSEADDGHVEVRFIDPSTTLAGDVTIEFEAKITADATSGPHTGALLHVGRFKLLSRDFDADSVWHHFSLYIGAAGVYSLSLDGEVVTPETERNYRDQGVQGALGNDWDGGYSTPDVTPTGVLLLASPVVGSADTCYACKPGDGTPAGSAACVEGLWAATQAAVYNKIAAEGDAKMPAGATLLIAEGTYAAGLSSSHSTLFHVVELHGSISCDEDGSGLDLHCVLDGSGSRRVMLIEGTSGEVLELRGLLFFAGNTEGVGGGLAVNGASIVELVLCTFQNSHAGFGGGVGVEGADTSLDLSGVVFQDNLASCTWSIFIDMAGTGPYHLNLAEVQALDSEGNLIAPSGTSGYDAMSTPFPASNCIDGDMISICHSTGTGPEHYLRVDYSTDINALASITVENRHSGNGSPSCGHCQNRIVGAKVHVAPGQPSSYTEARASALWTGDFSSSSPRYTFSPTAVSSPCQTTRPGADIYRTHGSVSVLDTCPGESSISLRGEPLDTWGTMVGSLYSYTCYYSCDAGHTNPTSGYLSSVCEPCPTGSYSGAGSRSCEECPGGSKLVEDATDDESVACSVCASGKFSTSGSTTCSACLAGSYATAGSTACTVCEDGKYSGSTSSSCTSCPAGKLLESAATADEATACGDCATGKYSGPAAVSCTSCSPGKHLADAATPEEATACSTCASGAYSGSAAATCTACDSGKYLAGYFLADEGTDPLLHSSPAQCLVCGSGKYIEDDAADAQSHAECTSCAAGTYIEDDGTLFSAHDSPDDCAVCAAGSHSGEASATCSACSAGKYLSDYATDRTLHDSEDDCLVCGRGKFSHPGTQYCSICPAGSYAESEESGSCTICPTGKFNANLATSSLHHDSADDCEACPFIDFAYQDEGRQASSPDGKLCGECDLGYGPSEDGIECEPCEYGEYSETVSFDMCKSCPEGAISTDDREGCLAGVPCPIGFGSSPDGLGDCLECAVGRYSSVNEARLCDKCQPGKYLNAIGGLNEGACKLCPAGTSNSERALGEECEPCRAGYYTPNSGFEVCGLCAVGEVAPDAGMTSCTTCQPGYFSNSDRTECERCQDGFYTEHARSGFCLRCPNNYVSNANATGCVVNEGFFIANVGAENDLSTVADDVVLKVPRGVRKDVRGMNVTTLALEKGYWRAIDTTAQIRECLHEDHCLGTSESSEHCSEGYTGPLCGVCEFGYAATGTGFNLECNACEGSSTATIAVGMTMMAIVAGIAGWWCYKARHELPTTKQFNEQADGMESRFERLMDFVDAVAPVGKILLSYWQIASGLSYVFEIPLPRISKKMMAYTISPLIVSACIYKYYTSLKVNPAIPVGASSLRQLVGSTPFGDFSKSFQKKLELEEKMELISTLEQAGGSEASVVRLLKEKEQAQRAQLEAARQAAANAEEEARLATSEMQLVKGEMLKVKDDAEIAASAAAHAKSETEIALSRLETAQQAADYAKQDLELAKQELEREKVDAKQVKTELGKHQIRELQENEPQYNFEDEDSDGSE</sequence>
<feature type="coiled-coil region" evidence="1">
    <location>
        <begin position="1393"/>
        <end position="1434"/>
    </location>
</feature>
<dbReference type="Gene3D" id="2.10.220.10">
    <property type="entry name" value="Hormone Receptor, Insulin-like Growth Factor Receptor 1, Chain A, domain 2"/>
    <property type="match status" value="1"/>
</dbReference>
<dbReference type="Proteomes" id="UP001165060">
    <property type="component" value="Unassembled WGS sequence"/>
</dbReference>
<organism evidence="4 5">
    <name type="scientific">Tetraparma gracilis</name>
    <dbReference type="NCBI Taxonomy" id="2962635"/>
    <lineage>
        <taxon>Eukaryota</taxon>
        <taxon>Sar</taxon>
        <taxon>Stramenopiles</taxon>
        <taxon>Ochrophyta</taxon>
        <taxon>Bolidophyceae</taxon>
        <taxon>Parmales</taxon>
        <taxon>Triparmaceae</taxon>
        <taxon>Tetraparma</taxon>
    </lineage>
</organism>